<evidence type="ECO:0000256" key="8">
    <source>
        <dbReference type="RuleBase" id="RU363041"/>
    </source>
</evidence>
<feature type="transmembrane region" description="Helical" evidence="8">
    <location>
        <begin position="174"/>
        <end position="195"/>
    </location>
</feature>
<dbReference type="EMBL" id="JAUTWS010000023">
    <property type="protein sequence ID" value="MDO9711020.1"/>
    <property type="molecule type" value="Genomic_DNA"/>
</dbReference>
<sequence length="253" mass="25640">MDLFSDLPQGAALTWLLAAAIAGGLARGFSGFGAALIFVPLASIGLGTRQAAPLMLALEVVAIALLTPGAWSLADRREVGWLALGAALGTPLGAAVLALADPLALRWGVSLVILGLLGLLVSGWHFRGRPTRPVTLGFGLAGGVLGGIAMVSGPPVLAYLLGREGPARQLRADFALYLAAGAALAGIAYAAAGLLDARLLAPFLVAAPAYAAGIWGGAHMFGLASERSFRLACYGMIALAALLGLPVWDSLLR</sequence>
<name>A0ABT9E4L5_9PROT</name>
<accession>A0ABT9E4L5</accession>
<keyword evidence="6 8" id="KW-1133">Transmembrane helix</keyword>
<feature type="transmembrane region" description="Helical" evidence="8">
    <location>
        <begin position="51"/>
        <end position="73"/>
    </location>
</feature>
<evidence type="ECO:0000256" key="3">
    <source>
        <dbReference type="ARBA" id="ARBA00022448"/>
    </source>
</evidence>
<evidence type="ECO:0000256" key="4">
    <source>
        <dbReference type="ARBA" id="ARBA00022475"/>
    </source>
</evidence>
<dbReference type="InterPro" id="IPR052017">
    <property type="entry name" value="TSUP"/>
</dbReference>
<feature type="transmembrane region" description="Helical" evidence="8">
    <location>
        <begin position="79"/>
        <end position="100"/>
    </location>
</feature>
<gene>
    <name evidence="9" type="ORF">Q7A36_21895</name>
</gene>
<evidence type="ECO:0000313" key="10">
    <source>
        <dbReference type="Proteomes" id="UP001243009"/>
    </source>
</evidence>
<feature type="transmembrane region" description="Helical" evidence="8">
    <location>
        <begin position="107"/>
        <end position="126"/>
    </location>
</feature>
<keyword evidence="10" id="KW-1185">Reference proteome</keyword>
<feature type="transmembrane region" description="Helical" evidence="8">
    <location>
        <begin position="231"/>
        <end position="248"/>
    </location>
</feature>
<protein>
    <recommendedName>
        <fullName evidence="8">Probable membrane transporter protein</fullName>
    </recommendedName>
</protein>
<keyword evidence="5 8" id="KW-0812">Transmembrane</keyword>
<comment type="subcellular location">
    <subcellularLocation>
        <location evidence="1 8">Cell membrane</location>
        <topology evidence="1 8">Multi-pass membrane protein</topology>
    </subcellularLocation>
</comment>
<dbReference type="InterPro" id="IPR002781">
    <property type="entry name" value="TM_pro_TauE-like"/>
</dbReference>
<evidence type="ECO:0000256" key="5">
    <source>
        <dbReference type="ARBA" id="ARBA00022692"/>
    </source>
</evidence>
<proteinExistence type="inferred from homology"/>
<keyword evidence="7 8" id="KW-0472">Membrane</keyword>
<evidence type="ECO:0000256" key="1">
    <source>
        <dbReference type="ARBA" id="ARBA00004651"/>
    </source>
</evidence>
<dbReference type="PANTHER" id="PTHR30269">
    <property type="entry name" value="TRANSMEMBRANE PROTEIN YFCA"/>
    <property type="match status" value="1"/>
</dbReference>
<dbReference type="Proteomes" id="UP001243009">
    <property type="component" value="Unassembled WGS sequence"/>
</dbReference>
<evidence type="ECO:0000313" key="9">
    <source>
        <dbReference type="EMBL" id="MDO9711020.1"/>
    </source>
</evidence>
<evidence type="ECO:0000256" key="7">
    <source>
        <dbReference type="ARBA" id="ARBA00023136"/>
    </source>
</evidence>
<feature type="transmembrane region" description="Helical" evidence="8">
    <location>
        <begin position="12"/>
        <end position="39"/>
    </location>
</feature>
<comment type="caution">
    <text evidence="9">The sequence shown here is derived from an EMBL/GenBank/DDBJ whole genome shotgun (WGS) entry which is preliminary data.</text>
</comment>
<evidence type="ECO:0000256" key="2">
    <source>
        <dbReference type="ARBA" id="ARBA00009142"/>
    </source>
</evidence>
<dbReference type="RefSeq" id="WP_305105878.1">
    <property type="nucleotide sequence ID" value="NZ_JAUTWS010000023.1"/>
</dbReference>
<dbReference type="Pfam" id="PF01925">
    <property type="entry name" value="TauE"/>
    <property type="match status" value="1"/>
</dbReference>
<comment type="similarity">
    <text evidence="2 8">Belongs to the 4-toluene sulfonate uptake permease (TSUP) (TC 2.A.102) family.</text>
</comment>
<organism evidence="9 10">
    <name type="scientific">Paracraurococcus lichenis</name>
    <dbReference type="NCBI Taxonomy" id="3064888"/>
    <lineage>
        <taxon>Bacteria</taxon>
        <taxon>Pseudomonadati</taxon>
        <taxon>Pseudomonadota</taxon>
        <taxon>Alphaproteobacteria</taxon>
        <taxon>Acetobacterales</taxon>
        <taxon>Roseomonadaceae</taxon>
        <taxon>Paracraurococcus</taxon>
    </lineage>
</organism>
<feature type="transmembrane region" description="Helical" evidence="8">
    <location>
        <begin position="201"/>
        <end position="224"/>
    </location>
</feature>
<keyword evidence="3" id="KW-0813">Transport</keyword>
<evidence type="ECO:0000256" key="6">
    <source>
        <dbReference type="ARBA" id="ARBA00022989"/>
    </source>
</evidence>
<keyword evidence="4 8" id="KW-1003">Cell membrane</keyword>
<reference evidence="9 10" key="1">
    <citation type="submission" date="2023-08" db="EMBL/GenBank/DDBJ databases">
        <title>The draft genome sequence of Paracraurococcus sp. LOR1-02.</title>
        <authorList>
            <person name="Kingkaew E."/>
            <person name="Tanasupawat S."/>
        </authorList>
    </citation>
    <scope>NUCLEOTIDE SEQUENCE [LARGE SCALE GENOMIC DNA]</scope>
    <source>
        <strain evidence="9 10">LOR1-02</strain>
    </source>
</reference>
<feature type="transmembrane region" description="Helical" evidence="8">
    <location>
        <begin position="138"/>
        <end position="162"/>
    </location>
</feature>
<dbReference type="PANTHER" id="PTHR30269:SF37">
    <property type="entry name" value="MEMBRANE TRANSPORTER PROTEIN"/>
    <property type="match status" value="1"/>
</dbReference>